<dbReference type="InterPro" id="IPR015421">
    <property type="entry name" value="PyrdxlP-dep_Trfase_major"/>
</dbReference>
<evidence type="ECO:0000256" key="1">
    <source>
        <dbReference type="ARBA" id="ARBA00001933"/>
    </source>
</evidence>
<dbReference type="InterPro" id="IPR004839">
    <property type="entry name" value="Aminotransferase_I/II_large"/>
</dbReference>
<protein>
    <recommendedName>
        <fullName evidence="5">Aminotransferase class I/classII large domain-containing protein</fullName>
    </recommendedName>
</protein>
<accession>A0A1G2B937</accession>
<evidence type="ECO:0000256" key="2">
    <source>
        <dbReference type="ARBA" id="ARBA00022576"/>
    </source>
</evidence>
<feature type="domain" description="Aminotransferase class I/classII large" evidence="5">
    <location>
        <begin position="2"/>
        <end position="324"/>
    </location>
</feature>
<proteinExistence type="predicted"/>
<dbReference type="AlphaFoldDB" id="A0A1G2B937"/>
<sequence>MKKIILNKNENHYGPSPQCIKILHNFDPRHMFFYNSQKQSDLFTALFRYYSIAEDKIILGYGLEDILRTLFDRLLPKKDCVVTSDFHFSYYTDYLQKIHITTYTFRCVEKKHIFSFDVEDCITQCKKNNPKLLLITSPNNPTGHVITVKELIQILNAINKNTIVVLDEAYYGFDQHYDEQAFLSLLNTYANVMILRTFSKYYALAGLRIGFALCGTNVIQNIGYQQRYLGFSRILEEVAVAALHSPEYYQKNAKKIIKTREEFIQQINMLNHFTAFESKANFVCIKIHTPAMKKIKKEQKQQVQIGKLIMKQYMRVTMTTPEMVHDFYIFLKNIDKKINI</sequence>
<dbReference type="GO" id="GO:0008483">
    <property type="term" value="F:transaminase activity"/>
    <property type="evidence" value="ECO:0007669"/>
    <property type="project" value="UniProtKB-KW"/>
</dbReference>
<dbReference type="EMBL" id="MHKI01000029">
    <property type="protein sequence ID" value="OGY85671.1"/>
    <property type="molecule type" value="Genomic_DNA"/>
</dbReference>
<dbReference type="CDD" id="cd00609">
    <property type="entry name" value="AAT_like"/>
    <property type="match status" value="1"/>
</dbReference>
<dbReference type="GO" id="GO:0030170">
    <property type="term" value="F:pyridoxal phosphate binding"/>
    <property type="evidence" value="ECO:0007669"/>
    <property type="project" value="InterPro"/>
</dbReference>
<dbReference type="PANTHER" id="PTHR42885">
    <property type="entry name" value="HISTIDINOL-PHOSPHATE AMINOTRANSFERASE-RELATED"/>
    <property type="match status" value="1"/>
</dbReference>
<gene>
    <name evidence="6" type="ORF">A2319_05210</name>
</gene>
<dbReference type="InterPro" id="IPR015422">
    <property type="entry name" value="PyrdxlP-dep_Trfase_small"/>
</dbReference>
<organism evidence="6 7">
    <name type="scientific">Candidatus Kerfeldbacteria bacterium RIFOXYB2_FULL_38_14</name>
    <dbReference type="NCBI Taxonomy" id="1798547"/>
    <lineage>
        <taxon>Bacteria</taxon>
        <taxon>Candidatus Kerfeldiibacteriota</taxon>
    </lineage>
</organism>
<keyword evidence="2" id="KW-0032">Aminotransferase</keyword>
<name>A0A1G2B937_9BACT</name>
<evidence type="ECO:0000256" key="3">
    <source>
        <dbReference type="ARBA" id="ARBA00022679"/>
    </source>
</evidence>
<evidence type="ECO:0000259" key="5">
    <source>
        <dbReference type="Pfam" id="PF00155"/>
    </source>
</evidence>
<comment type="cofactor">
    <cofactor evidence="1">
        <name>pyridoxal 5'-phosphate</name>
        <dbReference type="ChEBI" id="CHEBI:597326"/>
    </cofactor>
</comment>
<keyword evidence="4" id="KW-0663">Pyridoxal phosphate</keyword>
<dbReference type="Pfam" id="PF00155">
    <property type="entry name" value="Aminotran_1_2"/>
    <property type="match status" value="1"/>
</dbReference>
<comment type="caution">
    <text evidence="6">The sequence shown here is derived from an EMBL/GenBank/DDBJ whole genome shotgun (WGS) entry which is preliminary data.</text>
</comment>
<dbReference type="SUPFAM" id="SSF53383">
    <property type="entry name" value="PLP-dependent transferases"/>
    <property type="match status" value="1"/>
</dbReference>
<dbReference type="Proteomes" id="UP000176420">
    <property type="component" value="Unassembled WGS sequence"/>
</dbReference>
<dbReference type="PANTHER" id="PTHR42885:SF2">
    <property type="entry name" value="HISTIDINOL-PHOSPHATE AMINOTRANSFERASE"/>
    <property type="match status" value="1"/>
</dbReference>
<keyword evidence="3" id="KW-0808">Transferase</keyword>
<dbReference type="Gene3D" id="3.90.1150.10">
    <property type="entry name" value="Aspartate Aminotransferase, domain 1"/>
    <property type="match status" value="1"/>
</dbReference>
<reference evidence="6 7" key="1">
    <citation type="journal article" date="2016" name="Nat. Commun.">
        <title>Thousands of microbial genomes shed light on interconnected biogeochemical processes in an aquifer system.</title>
        <authorList>
            <person name="Anantharaman K."/>
            <person name="Brown C.T."/>
            <person name="Hug L.A."/>
            <person name="Sharon I."/>
            <person name="Castelle C.J."/>
            <person name="Probst A.J."/>
            <person name="Thomas B.C."/>
            <person name="Singh A."/>
            <person name="Wilkins M.J."/>
            <person name="Karaoz U."/>
            <person name="Brodie E.L."/>
            <person name="Williams K.H."/>
            <person name="Hubbard S.S."/>
            <person name="Banfield J.F."/>
        </authorList>
    </citation>
    <scope>NUCLEOTIDE SEQUENCE [LARGE SCALE GENOMIC DNA]</scope>
</reference>
<evidence type="ECO:0000313" key="6">
    <source>
        <dbReference type="EMBL" id="OGY85671.1"/>
    </source>
</evidence>
<evidence type="ECO:0000256" key="4">
    <source>
        <dbReference type="ARBA" id="ARBA00022898"/>
    </source>
</evidence>
<evidence type="ECO:0000313" key="7">
    <source>
        <dbReference type="Proteomes" id="UP000176420"/>
    </source>
</evidence>
<dbReference type="InterPro" id="IPR015424">
    <property type="entry name" value="PyrdxlP-dep_Trfase"/>
</dbReference>
<dbReference type="Gene3D" id="3.40.640.10">
    <property type="entry name" value="Type I PLP-dependent aspartate aminotransferase-like (Major domain)"/>
    <property type="match status" value="1"/>
</dbReference>